<evidence type="ECO:0000259" key="1">
    <source>
        <dbReference type="Pfam" id="PF12728"/>
    </source>
</evidence>
<name>A0A2V3PJC6_9BACT</name>
<reference evidence="2 3" key="1">
    <citation type="submission" date="2018-03" db="EMBL/GenBank/DDBJ databases">
        <title>Genomic Encyclopedia of Archaeal and Bacterial Type Strains, Phase II (KMG-II): from individual species to whole genera.</title>
        <authorList>
            <person name="Goeker M."/>
        </authorList>
    </citation>
    <scope>NUCLEOTIDE SEQUENCE [LARGE SCALE GENOMIC DNA]</scope>
    <source>
        <strain evidence="2 3">DSM 100214</strain>
    </source>
</reference>
<evidence type="ECO:0000313" key="2">
    <source>
        <dbReference type="EMBL" id="PXV60915.1"/>
    </source>
</evidence>
<dbReference type="OrthoDB" id="768005at2"/>
<organism evidence="2 3">
    <name type="scientific">Dysgonomonas alginatilytica</name>
    <dbReference type="NCBI Taxonomy" id="1605892"/>
    <lineage>
        <taxon>Bacteria</taxon>
        <taxon>Pseudomonadati</taxon>
        <taxon>Bacteroidota</taxon>
        <taxon>Bacteroidia</taxon>
        <taxon>Bacteroidales</taxon>
        <taxon>Dysgonomonadaceae</taxon>
        <taxon>Dysgonomonas</taxon>
    </lineage>
</organism>
<dbReference type="InterPro" id="IPR041657">
    <property type="entry name" value="HTH_17"/>
</dbReference>
<evidence type="ECO:0000313" key="3">
    <source>
        <dbReference type="Proteomes" id="UP000247973"/>
    </source>
</evidence>
<feature type="domain" description="Helix-turn-helix" evidence="1">
    <location>
        <begin position="46"/>
        <end position="87"/>
    </location>
</feature>
<gene>
    <name evidence="2" type="ORF">CLV62_1281</name>
</gene>
<dbReference type="InterPro" id="IPR009061">
    <property type="entry name" value="DNA-bd_dom_put_sf"/>
</dbReference>
<dbReference type="AlphaFoldDB" id="A0A2V3PJC6"/>
<dbReference type="SUPFAM" id="SSF46955">
    <property type="entry name" value="Putative DNA-binding domain"/>
    <property type="match status" value="1"/>
</dbReference>
<dbReference type="Proteomes" id="UP000247973">
    <property type="component" value="Unassembled WGS sequence"/>
</dbReference>
<keyword evidence="3" id="KW-1185">Reference proteome</keyword>
<dbReference type="RefSeq" id="WP_110311980.1">
    <property type="nucleotide sequence ID" value="NZ_QICL01000028.1"/>
</dbReference>
<protein>
    <submittedName>
        <fullName evidence="2">Helix-turn-helix protein</fullName>
    </submittedName>
</protein>
<dbReference type="PANTHER" id="PTHR34585">
    <property type="match status" value="1"/>
</dbReference>
<dbReference type="EMBL" id="QICL01000028">
    <property type="protein sequence ID" value="PXV60915.1"/>
    <property type="molecule type" value="Genomic_DNA"/>
</dbReference>
<proteinExistence type="predicted"/>
<sequence length="109" mass="13125">MFIERELFKKKMQYIIKRLDKIDKTLVSMAKQRCYLDGELLYDNYDLCKLLNISKRTLQRYRSSGELPYQTLYQKTFYKELDVSNFIRLNFGKDKGNDSDNLEEEIVDS</sequence>
<accession>A0A2V3PJC6</accession>
<comment type="caution">
    <text evidence="2">The sequence shown here is derived from an EMBL/GenBank/DDBJ whole genome shotgun (WGS) entry which is preliminary data.</text>
</comment>
<dbReference type="Pfam" id="PF12728">
    <property type="entry name" value="HTH_17"/>
    <property type="match status" value="1"/>
</dbReference>
<dbReference type="PANTHER" id="PTHR34585:SF22">
    <property type="entry name" value="HELIX-TURN-HELIX DOMAIN-CONTAINING PROTEIN"/>
    <property type="match status" value="1"/>
</dbReference>